<dbReference type="InterPro" id="IPR007345">
    <property type="entry name" value="Polysacch_pyruvyl_Trfase"/>
</dbReference>
<evidence type="ECO:0000313" key="3">
    <source>
        <dbReference type="Proteomes" id="UP000236327"/>
    </source>
</evidence>
<keyword evidence="3" id="KW-1185">Reference proteome</keyword>
<accession>A0A2K2G3M1</accession>
<dbReference type="AlphaFoldDB" id="A0A2K2G3M1"/>
<protein>
    <recommendedName>
        <fullName evidence="1">Polysaccharide pyruvyl transferase domain-containing protein</fullName>
    </recommendedName>
</protein>
<reference evidence="2 3" key="1">
    <citation type="submission" date="2016-05" db="EMBL/GenBank/DDBJ databases">
        <title>Complete genome sequence of Novosphingobium guangzhouense SA925(T).</title>
        <authorList>
            <person name="Sha S."/>
        </authorList>
    </citation>
    <scope>NUCLEOTIDE SEQUENCE [LARGE SCALE GENOMIC DNA]</scope>
    <source>
        <strain evidence="2 3">SA925</strain>
    </source>
</reference>
<dbReference type="EMBL" id="LYMM01000024">
    <property type="protein sequence ID" value="PNU05602.1"/>
    <property type="molecule type" value="Genomic_DNA"/>
</dbReference>
<sequence length="243" mass="26657">MDLNADRVLTDGAILAPLLRRFRPRETDLQGGVAVVPHFETMDFPGWREAVQMAGFTLVDPRGTPESVIRCLAGARLVLTESLHGAIIADAFGVPWRGFAVSRNFSTAKWADWAASLDLKVDIALVPPPDPVQLFRFGRRAEPFGSLIQLREDTASQEFRHRIVSDPRAPFLKAQAKRVAEALPMVRRVLGYNAERTAQALTDVAALEPYCSSAVRRESLRDAMLSRLEALAVRAGISAAVAV</sequence>
<evidence type="ECO:0000313" key="2">
    <source>
        <dbReference type="EMBL" id="PNU05602.1"/>
    </source>
</evidence>
<evidence type="ECO:0000259" key="1">
    <source>
        <dbReference type="Pfam" id="PF04230"/>
    </source>
</evidence>
<dbReference type="Pfam" id="PF04230">
    <property type="entry name" value="PS_pyruv_trans"/>
    <property type="match status" value="1"/>
</dbReference>
<gene>
    <name evidence="2" type="ORF">A8V01_15700</name>
</gene>
<organism evidence="2 3">
    <name type="scientific">Novosphingobium guangzhouense</name>
    <dbReference type="NCBI Taxonomy" id="1850347"/>
    <lineage>
        <taxon>Bacteria</taxon>
        <taxon>Pseudomonadati</taxon>
        <taxon>Pseudomonadota</taxon>
        <taxon>Alphaproteobacteria</taxon>
        <taxon>Sphingomonadales</taxon>
        <taxon>Sphingomonadaceae</taxon>
        <taxon>Novosphingobium</taxon>
    </lineage>
</organism>
<dbReference type="Proteomes" id="UP000236327">
    <property type="component" value="Unassembled WGS sequence"/>
</dbReference>
<feature type="domain" description="Polysaccharide pyruvyl transferase" evidence="1">
    <location>
        <begin position="56"/>
        <end position="102"/>
    </location>
</feature>
<name>A0A2K2G3M1_9SPHN</name>
<comment type="caution">
    <text evidence="2">The sequence shown here is derived from an EMBL/GenBank/DDBJ whole genome shotgun (WGS) entry which is preliminary data.</text>
</comment>
<proteinExistence type="predicted"/>